<organism evidence="2 5">
    <name type="scientific">Hydra vulgaris</name>
    <name type="common">Hydra</name>
    <name type="synonym">Hydra attenuata</name>
    <dbReference type="NCBI Taxonomy" id="6087"/>
    <lineage>
        <taxon>Eukaryota</taxon>
        <taxon>Metazoa</taxon>
        <taxon>Cnidaria</taxon>
        <taxon>Hydrozoa</taxon>
        <taxon>Hydroidolina</taxon>
        <taxon>Anthoathecata</taxon>
        <taxon>Aplanulata</taxon>
        <taxon>Hydridae</taxon>
        <taxon>Hydra</taxon>
    </lineage>
</organism>
<dbReference type="Proteomes" id="UP001652625">
    <property type="component" value="Chromosome 09"/>
</dbReference>
<evidence type="ECO:0000313" key="2">
    <source>
        <dbReference type="Proteomes" id="UP001652625"/>
    </source>
</evidence>
<evidence type="ECO:0000256" key="1">
    <source>
        <dbReference type="SAM" id="SignalP"/>
    </source>
</evidence>
<gene>
    <name evidence="3 4 5" type="primary">LOC136085051</name>
</gene>
<dbReference type="RefSeq" id="XP_065662477.1">
    <property type="nucleotide sequence ID" value="XM_065806405.1"/>
</dbReference>
<feature type="chain" id="PRO_5045025964" evidence="1">
    <location>
        <begin position="19"/>
        <end position="113"/>
    </location>
</feature>
<sequence length="113" mass="13182">MSFFTILILMVSIELIKTQGPRSGVKDDNVMDVKTNANHFNECINCTDDKSMLFIHTGLKEYHNLNLKNCNISNSYLSEWCIQRIKVMLNKPDSICKIYPEECECFKSCYRMK</sequence>
<keyword evidence="2" id="KW-1185">Reference proteome</keyword>
<protein>
    <submittedName>
        <fullName evidence="3 4">Uncharacterized protein LOC136085051</fullName>
    </submittedName>
</protein>
<accession>A0ABM4CL21</accession>
<evidence type="ECO:0000313" key="3">
    <source>
        <dbReference type="RefSeq" id="XP_065662475.1"/>
    </source>
</evidence>
<dbReference type="RefSeq" id="XP_065662476.1">
    <property type="nucleotide sequence ID" value="XM_065806404.1"/>
</dbReference>
<dbReference type="GeneID" id="136085051"/>
<proteinExistence type="predicted"/>
<reference evidence="3 4" key="1">
    <citation type="submission" date="2025-05" db="UniProtKB">
        <authorList>
            <consortium name="RefSeq"/>
        </authorList>
    </citation>
    <scope>IDENTIFICATION</scope>
</reference>
<dbReference type="RefSeq" id="XP_065662475.1">
    <property type="nucleotide sequence ID" value="XM_065806403.1"/>
</dbReference>
<name>A0ABM4CL21_HYDVU</name>
<evidence type="ECO:0000313" key="5">
    <source>
        <dbReference type="RefSeq" id="XP_065662477.1"/>
    </source>
</evidence>
<keyword evidence="1" id="KW-0732">Signal</keyword>
<evidence type="ECO:0000313" key="4">
    <source>
        <dbReference type="RefSeq" id="XP_065662476.1"/>
    </source>
</evidence>
<feature type="signal peptide" evidence="1">
    <location>
        <begin position="1"/>
        <end position="18"/>
    </location>
</feature>